<evidence type="ECO:0000313" key="3">
    <source>
        <dbReference type="EMBL" id="ADH86846.1"/>
    </source>
</evidence>
<proteinExistence type="predicted"/>
<reference evidence="4" key="1">
    <citation type="submission" date="2010-02" db="EMBL/GenBank/DDBJ databases">
        <title>Complete sequence of Desulfurivibrio alkaliphilus AHT2.</title>
        <authorList>
            <consortium name="US DOE Joint Genome Institute"/>
            <person name="Pitluck S."/>
            <person name="Chertkov O."/>
            <person name="Detter J.C."/>
            <person name="Han C."/>
            <person name="Tapia R."/>
            <person name="Larimer F."/>
            <person name="Land M."/>
            <person name="Hauser L."/>
            <person name="Kyrpides N."/>
            <person name="Mikhailova N."/>
            <person name="Sorokin D.Y."/>
            <person name="Muyzer G."/>
            <person name="Woyke T."/>
        </authorList>
    </citation>
    <scope>NUCLEOTIDE SEQUENCE [LARGE SCALE GENOMIC DNA]</scope>
    <source>
        <strain evidence="4">DSM 19089 / UNIQEM U267 / AHT2</strain>
    </source>
</reference>
<dbReference type="InterPro" id="IPR038454">
    <property type="entry name" value="DnaA_N_sf"/>
</dbReference>
<evidence type="ECO:0000256" key="1">
    <source>
        <dbReference type="SAM" id="MobiDB-lite"/>
    </source>
</evidence>
<feature type="region of interest" description="Disordered" evidence="1">
    <location>
        <begin position="96"/>
        <end position="133"/>
    </location>
</feature>
<feature type="domain" description="DnaA N-terminal" evidence="2">
    <location>
        <begin position="212"/>
        <end position="269"/>
    </location>
</feature>
<dbReference type="AlphaFoldDB" id="D6Z681"/>
<sequence>MSMEMMVRALQVRVGNPTRKLILLKLADNANDAGECWPSYQHIADQCEVSRRSVIHHVAALCSAGLITRKHRNQPDKTHTNASNLYILRLSPMSDADIDPPTSFPSKSGADSTPASKSTATANEPPDTVSQADSEEIDEYVHLAERHGGPEKCRNPRGLRRYLRRHGLTDDHRAEMVEWRAADEAARGLQETIAAAEADDHPDHPPEPPQEWVAAREHLRCRVPDGEYHLWIEPLRAKTHNGELLILADNKEWAARVRDRYGDLIRASIEAAGGGEYSITAAPL</sequence>
<accession>D6Z681</accession>
<dbReference type="Gene3D" id="1.10.10.10">
    <property type="entry name" value="Winged helix-like DNA-binding domain superfamily/Winged helix DNA-binding domain"/>
    <property type="match status" value="1"/>
</dbReference>
<dbReference type="SUPFAM" id="SSF46785">
    <property type="entry name" value="Winged helix' DNA-binding domain"/>
    <property type="match status" value="1"/>
</dbReference>
<dbReference type="InterPro" id="IPR024633">
    <property type="entry name" value="DnaA_N_dom"/>
</dbReference>
<dbReference type="InterPro" id="IPR036390">
    <property type="entry name" value="WH_DNA-bd_sf"/>
</dbReference>
<keyword evidence="4" id="KW-1185">Reference proteome</keyword>
<dbReference type="Gene3D" id="3.30.300.180">
    <property type="match status" value="1"/>
</dbReference>
<dbReference type="KEGG" id="dak:DaAHT2_2178"/>
<gene>
    <name evidence="3" type="ordered locus">DaAHT2_2178</name>
</gene>
<dbReference type="Proteomes" id="UP000001508">
    <property type="component" value="Chromosome"/>
</dbReference>
<feature type="compositionally biased region" description="Polar residues" evidence="1">
    <location>
        <begin position="104"/>
        <end position="132"/>
    </location>
</feature>
<dbReference type="InterPro" id="IPR036388">
    <property type="entry name" value="WH-like_DNA-bd_sf"/>
</dbReference>
<dbReference type="HOGENOM" id="CLU_979074_0_0_7"/>
<protein>
    <recommendedName>
        <fullName evidence="2">DnaA N-terminal domain-containing protein</fullName>
    </recommendedName>
</protein>
<dbReference type="OrthoDB" id="5461381at2"/>
<dbReference type="EMBL" id="CP001940">
    <property type="protein sequence ID" value="ADH86846.1"/>
    <property type="molecule type" value="Genomic_DNA"/>
</dbReference>
<dbReference type="eggNOG" id="COG0640">
    <property type="taxonomic scope" value="Bacteria"/>
</dbReference>
<dbReference type="Pfam" id="PF13730">
    <property type="entry name" value="HTH_36"/>
    <property type="match status" value="1"/>
</dbReference>
<dbReference type="Pfam" id="PF11638">
    <property type="entry name" value="DnaA_N"/>
    <property type="match status" value="1"/>
</dbReference>
<organism evidence="3 4">
    <name type="scientific">Desulfurivibrio alkaliphilus (strain DSM 19089 / UNIQEM U267 / AHT2)</name>
    <dbReference type="NCBI Taxonomy" id="589865"/>
    <lineage>
        <taxon>Bacteria</taxon>
        <taxon>Pseudomonadati</taxon>
        <taxon>Thermodesulfobacteriota</taxon>
        <taxon>Desulfobulbia</taxon>
        <taxon>Desulfobulbales</taxon>
        <taxon>Desulfobulbaceae</taxon>
        <taxon>Desulfurivibrio</taxon>
    </lineage>
</organism>
<evidence type="ECO:0000259" key="2">
    <source>
        <dbReference type="Pfam" id="PF11638"/>
    </source>
</evidence>
<dbReference type="RefSeq" id="WP_013164362.1">
    <property type="nucleotide sequence ID" value="NC_014216.1"/>
</dbReference>
<dbReference type="InParanoid" id="D6Z681"/>
<name>D6Z681_DESAT</name>
<evidence type="ECO:0000313" key="4">
    <source>
        <dbReference type="Proteomes" id="UP000001508"/>
    </source>
</evidence>